<comment type="caution">
    <text evidence="3">The sequence shown here is derived from an EMBL/GenBank/DDBJ whole genome shotgun (WGS) entry which is preliminary data.</text>
</comment>
<feature type="region of interest" description="Disordered" evidence="1">
    <location>
        <begin position="174"/>
        <end position="224"/>
    </location>
</feature>
<organism evidence="3 4">
    <name type="scientific">Triparma verrucosa</name>
    <dbReference type="NCBI Taxonomy" id="1606542"/>
    <lineage>
        <taxon>Eukaryota</taxon>
        <taxon>Sar</taxon>
        <taxon>Stramenopiles</taxon>
        <taxon>Ochrophyta</taxon>
        <taxon>Bolidophyceae</taxon>
        <taxon>Parmales</taxon>
        <taxon>Triparmaceae</taxon>
        <taxon>Triparma</taxon>
    </lineage>
</organism>
<protein>
    <submittedName>
        <fullName evidence="3">Uncharacterized protein</fullName>
    </submittedName>
</protein>
<feature type="chain" id="PRO_5040926823" evidence="2">
    <location>
        <begin position="26"/>
        <end position="321"/>
    </location>
</feature>
<accession>A0A9W7F247</accession>
<evidence type="ECO:0000313" key="4">
    <source>
        <dbReference type="Proteomes" id="UP001165160"/>
    </source>
</evidence>
<evidence type="ECO:0000313" key="3">
    <source>
        <dbReference type="EMBL" id="GMI00835.1"/>
    </source>
</evidence>
<gene>
    <name evidence="3" type="ORF">TrVE_jg6578</name>
</gene>
<feature type="compositionally biased region" description="Low complexity" evidence="1">
    <location>
        <begin position="178"/>
        <end position="193"/>
    </location>
</feature>
<keyword evidence="4" id="KW-1185">Reference proteome</keyword>
<feature type="compositionally biased region" description="Low complexity" evidence="1">
    <location>
        <begin position="201"/>
        <end position="224"/>
    </location>
</feature>
<name>A0A9W7F247_9STRA</name>
<reference evidence="4" key="1">
    <citation type="journal article" date="2023" name="Commun. Biol.">
        <title>Genome analysis of Parmales, the sister group of diatoms, reveals the evolutionary specialization of diatoms from phago-mixotrophs to photoautotrophs.</title>
        <authorList>
            <person name="Ban H."/>
            <person name="Sato S."/>
            <person name="Yoshikawa S."/>
            <person name="Yamada K."/>
            <person name="Nakamura Y."/>
            <person name="Ichinomiya M."/>
            <person name="Sato N."/>
            <person name="Blanc-Mathieu R."/>
            <person name="Endo H."/>
            <person name="Kuwata A."/>
            <person name="Ogata H."/>
        </authorList>
    </citation>
    <scope>NUCLEOTIDE SEQUENCE [LARGE SCALE GENOMIC DNA]</scope>
    <source>
        <strain evidence="4">NIES 3699</strain>
    </source>
</reference>
<feature type="signal peptide" evidence="2">
    <location>
        <begin position="1"/>
        <end position="25"/>
    </location>
</feature>
<evidence type="ECO:0000256" key="1">
    <source>
        <dbReference type="SAM" id="MobiDB-lite"/>
    </source>
</evidence>
<keyword evidence="2" id="KW-0732">Signal</keyword>
<proteinExistence type="predicted"/>
<dbReference type="Proteomes" id="UP001165160">
    <property type="component" value="Unassembled WGS sequence"/>
</dbReference>
<dbReference type="AlphaFoldDB" id="A0A9W7F247"/>
<evidence type="ECO:0000256" key="2">
    <source>
        <dbReference type="SAM" id="SignalP"/>
    </source>
</evidence>
<sequence>MNKPLLITTLTLCLIFLLLSIFTEEHTVITYELKMIEDINDLHRYLSSTSSSDKNGFVHFTKDGIVAYHNDHNDNEAVGEHVERKTLENALNIGEDKILLRQELYDEINEDFLTLCYETCFNDEEYPSPESKADEIASLYRVFKKSMKCASYPLHPKCLDFEGWEKEILKLQQPDMGSPASSSTPVMPSPSSKSKSKSKSKSSSGVGSVSESSESLESLESSESSESVDEDFIDVCLGKCDYLLLAEDAKIPNILEIPAVEEFAFATITSSNMYRTYRGVNNPDRRNSPQFRYILQGTGGEGYNQVEFDEELAEQLDLSGI</sequence>
<dbReference type="EMBL" id="BRXX01000252">
    <property type="protein sequence ID" value="GMI00835.1"/>
    <property type="molecule type" value="Genomic_DNA"/>
</dbReference>